<sequence length="79" mass="9211">MASKSKRSLFETNDSLKKKDLPDDLIVEESFSFQNFGNNSFETFEPIEIYSNDSCELRKNELDLKIVKQPNKILESDFD</sequence>
<evidence type="ECO:0000313" key="1">
    <source>
        <dbReference type="EMBL" id="CAF1071653.1"/>
    </source>
</evidence>
<gene>
    <name evidence="1" type="ORF">OXX778_LOCUS19757</name>
</gene>
<accession>A0A814LXT5</accession>
<dbReference type="EMBL" id="CAJNOC010006169">
    <property type="protein sequence ID" value="CAF1071653.1"/>
    <property type="molecule type" value="Genomic_DNA"/>
</dbReference>
<dbReference type="Proteomes" id="UP000663879">
    <property type="component" value="Unassembled WGS sequence"/>
</dbReference>
<name>A0A814LXT5_9BILA</name>
<evidence type="ECO:0000313" key="2">
    <source>
        <dbReference type="Proteomes" id="UP000663879"/>
    </source>
</evidence>
<protein>
    <submittedName>
        <fullName evidence="1">Uncharacterized protein</fullName>
    </submittedName>
</protein>
<reference evidence="1" key="1">
    <citation type="submission" date="2021-02" db="EMBL/GenBank/DDBJ databases">
        <authorList>
            <person name="Nowell W R."/>
        </authorList>
    </citation>
    <scope>NUCLEOTIDE SEQUENCE</scope>
    <source>
        <strain evidence="1">Ploen Becks lab</strain>
    </source>
</reference>
<keyword evidence="2" id="KW-1185">Reference proteome</keyword>
<organism evidence="1 2">
    <name type="scientific">Brachionus calyciflorus</name>
    <dbReference type="NCBI Taxonomy" id="104777"/>
    <lineage>
        <taxon>Eukaryota</taxon>
        <taxon>Metazoa</taxon>
        <taxon>Spiralia</taxon>
        <taxon>Gnathifera</taxon>
        <taxon>Rotifera</taxon>
        <taxon>Eurotatoria</taxon>
        <taxon>Monogononta</taxon>
        <taxon>Pseudotrocha</taxon>
        <taxon>Ploima</taxon>
        <taxon>Brachionidae</taxon>
        <taxon>Brachionus</taxon>
    </lineage>
</organism>
<comment type="caution">
    <text evidence="1">The sequence shown here is derived from an EMBL/GenBank/DDBJ whole genome shotgun (WGS) entry which is preliminary data.</text>
</comment>
<dbReference type="AlphaFoldDB" id="A0A814LXT5"/>
<proteinExistence type="predicted"/>